<comment type="caution">
    <text evidence="2">The sequence shown here is derived from an EMBL/GenBank/DDBJ whole genome shotgun (WGS) entry which is preliminary data.</text>
</comment>
<reference evidence="2" key="2">
    <citation type="submission" date="2021-04" db="EMBL/GenBank/DDBJ databases">
        <authorList>
            <person name="Gilroy R."/>
        </authorList>
    </citation>
    <scope>NUCLEOTIDE SEQUENCE</scope>
    <source>
        <strain evidence="2">CHK196-3914</strain>
    </source>
</reference>
<gene>
    <name evidence="2" type="ORF">H9723_07700</name>
</gene>
<sequence>MIRIRSEELKNISSELSGQARETARIRERLCDVEREISRQSYTEETISRLKALETTLEELQQQITEMSDGLAEVCRITEKTEKNIVDMYEGEKRVWEPVMTGRIRIEFNRFLKENVKIEL</sequence>
<evidence type="ECO:0000256" key="1">
    <source>
        <dbReference type="SAM" id="Coils"/>
    </source>
</evidence>
<dbReference type="EMBL" id="DXAY01000181">
    <property type="protein sequence ID" value="HIZ75106.1"/>
    <property type="molecule type" value="Genomic_DNA"/>
</dbReference>
<feature type="coiled-coil region" evidence="1">
    <location>
        <begin position="43"/>
        <end position="70"/>
    </location>
</feature>
<name>A0A9D2GAG0_9FIRM</name>
<organism evidence="2 3">
    <name type="scientific">Candidatus Mediterraneibacter stercoravium</name>
    <dbReference type="NCBI Taxonomy" id="2838685"/>
    <lineage>
        <taxon>Bacteria</taxon>
        <taxon>Bacillati</taxon>
        <taxon>Bacillota</taxon>
        <taxon>Clostridia</taxon>
        <taxon>Lachnospirales</taxon>
        <taxon>Lachnospiraceae</taxon>
        <taxon>Mediterraneibacter</taxon>
    </lineage>
</organism>
<proteinExistence type="predicted"/>
<dbReference type="Proteomes" id="UP000824116">
    <property type="component" value="Unassembled WGS sequence"/>
</dbReference>
<dbReference type="AlphaFoldDB" id="A0A9D2GAG0"/>
<evidence type="ECO:0000313" key="3">
    <source>
        <dbReference type="Proteomes" id="UP000824116"/>
    </source>
</evidence>
<evidence type="ECO:0000313" key="2">
    <source>
        <dbReference type="EMBL" id="HIZ75106.1"/>
    </source>
</evidence>
<accession>A0A9D2GAG0</accession>
<keyword evidence="1" id="KW-0175">Coiled coil</keyword>
<reference evidence="2" key="1">
    <citation type="journal article" date="2021" name="PeerJ">
        <title>Extensive microbial diversity within the chicken gut microbiome revealed by metagenomics and culture.</title>
        <authorList>
            <person name="Gilroy R."/>
            <person name="Ravi A."/>
            <person name="Getino M."/>
            <person name="Pursley I."/>
            <person name="Horton D.L."/>
            <person name="Alikhan N.F."/>
            <person name="Baker D."/>
            <person name="Gharbi K."/>
            <person name="Hall N."/>
            <person name="Watson M."/>
            <person name="Adriaenssens E.M."/>
            <person name="Foster-Nyarko E."/>
            <person name="Jarju S."/>
            <person name="Secka A."/>
            <person name="Antonio M."/>
            <person name="Oren A."/>
            <person name="Chaudhuri R.R."/>
            <person name="La Ragione R."/>
            <person name="Hildebrand F."/>
            <person name="Pallen M.J."/>
        </authorList>
    </citation>
    <scope>NUCLEOTIDE SEQUENCE</scope>
    <source>
        <strain evidence="2">CHK196-3914</strain>
    </source>
</reference>
<protein>
    <submittedName>
        <fullName evidence="2">Uncharacterized protein</fullName>
    </submittedName>
</protein>